<name>A0A4Z2EC72_9TELE</name>
<feature type="compositionally biased region" description="Basic and acidic residues" evidence="1">
    <location>
        <begin position="1"/>
        <end position="17"/>
    </location>
</feature>
<comment type="caution">
    <text evidence="2">The sequence shown here is derived from an EMBL/GenBank/DDBJ whole genome shotgun (WGS) entry which is preliminary data.</text>
</comment>
<feature type="compositionally biased region" description="Basic and acidic residues" evidence="1">
    <location>
        <begin position="31"/>
        <end position="43"/>
    </location>
</feature>
<evidence type="ECO:0000313" key="2">
    <source>
        <dbReference type="EMBL" id="TNN25902.1"/>
    </source>
</evidence>
<reference evidence="2 3" key="1">
    <citation type="submission" date="2019-03" db="EMBL/GenBank/DDBJ databases">
        <title>First draft genome of Liparis tanakae, snailfish: a comprehensive survey of snailfish specific genes.</title>
        <authorList>
            <person name="Kim W."/>
            <person name="Song I."/>
            <person name="Jeong J.-H."/>
            <person name="Kim D."/>
            <person name="Kim S."/>
            <person name="Ryu S."/>
            <person name="Song J.Y."/>
            <person name="Lee S.K."/>
        </authorList>
    </citation>
    <scope>NUCLEOTIDE SEQUENCE [LARGE SCALE GENOMIC DNA]</scope>
    <source>
        <tissue evidence="2">Muscle</tissue>
    </source>
</reference>
<evidence type="ECO:0000256" key="1">
    <source>
        <dbReference type="SAM" id="MobiDB-lite"/>
    </source>
</evidence>
<dbReference type="AlphaFoldDB" id="A0A4Z2EC72"/>
<sequence length="62" mass="7170">MDDRPSDRRGRGGDRYDGMWSPWLPRSSRVRSPEIHRANELETKPERVPDGFLQVPAASKCF</sequence>
<organism evidence="2 3">
    <name type="scientific">Liparis tanakae</name>
    <name type="common">Tanaka's snailfish</name>
    <dbReference type="NCBI Taxonomy" id="230148"/>
    <lineage>
        <taxon>Eukaryota</taxon>
        <taxon>Metazoa</taxon>
        <taxon>Chordata</taxon>
        <taxon>Craniata</taxon>
        <taxon>Vertebrata</taxon>
        <taxon>Euteleostomi</taxon>
        <taxon>Actinopterygii</taxon>
        <taxon>Neopterygii</taxon>
        <taxon>Teleostei</taxon>
        <taxon>Neoteleostei</taxon>
        <taxon>Acanthomorphata</taxon>
        <taxon>Eupercaria</taxon>
        <taxon>Perciformes</taxon>
        <taxon>Cottioidei</taxon>
        <taxon>Cottales</taxon>
        <taxon>Liparidae</taxon>
        <taxon>Liparis</taxon>
    </lineage>
</organism>
<proteinExistence type="predicted"/>
<gene>
    <name evidence="2" type="ORF">EYF80_063962</name>
</gene>
<dbReference type="Proteomes" id="UP000314294">
    <property type="component" value="Unassembled WGS sequence"/>
</dbReference>
<feature type="region of interest" description="Disordered" evidence="1">
    <location>
        <begin position="1"/>
        <end position="43"/>
    </location>
</feature>
<dbReference type="EMBL" id="SRLO01011385">
    <property type="protein sequence ID" value="TNN25902.1"/>
    <property type="molecule type" value="Genomic_DNA"/>
</dbReference>
<evidence type="ECO:0000313" key="3">
    <source>
        <dbReference type="Proteomes" id="UP000314294"/>
    </source>
</evidence>
<protein>
    <submittedName>
        <fullName evidence="2">Uncharacterized protein</fullName>
    </submittedName>
</protein>
<keyword evidence="3" id="KW-1185">Reference proteome</keyword>
<accession>A0A4Z2EC72</accession>